<feature type="compositionally biased region" description="Polar residues" evidence="1">
    <location>
        <begin position="102"/>
        <end position="113"/>
    </location>
</feature>
<proteinExistence type="predicted"/>
<gene>
    <name evidence="2" type="ORF">CBRE1094_LOCUS12659</name>
</gene>
<feature type="compositionally biased region" description="Basic and acidic residues" evidence="1">
    <location>
        <begin position="154"/>
        <end position="183"/>
    </location>
</feature>
<reference evidence="2" key="1">
    <citation type="submission" date="2021-01" db="EMBL/GenBank/DDBJ databases">
        <authorList>
            <person name="Corre E."/>
            <person name="Pelletier E."/>
            <person name="Niang G."/>
            <person name="Scheremetjew M."/>
            <person name="Finn R."/>
            <person name="Kale V."/>
            <person name="Holt S."/>
            <person name="Cochrane G."/>
            <person name="Meng A."/>
            <person name="Brown T."/>
            <person name="Cohen L."/>
        </authorList>
    </citation>
    <scope>NUCLEOTIDE SEQUENCE</scope>
    <source>
        <strain evidence="2">UTEX LB 985</strain>
    </source>
</reference>
<sequence>MPTAIKGDHGINGINALRNPDASTRPRGPSTPLTPLRKTPSPKPASPTPKPPSPIPSMTNYRASKTPTPPPPPMLLGRAGPSSDRRSPKLMGADGRPYGALSPQSSRGSNSPTEGPKSVGSRLLGHARSMSASSTPAPTPIPGSQASSAARPLIPERQRSKSQASERERVGVGAEARRPDARRPPPNVETVDRSTQTEGEDYDANMELGDYESLGLTEGVSEEFLSKELVVMTELEMAVRSQMERLAGHEGNARAGVGPAPGPAPPSTGRGSSSAHFHGRKLRLAKTAAEANSDGEDAAGPDDEVRSLALSEDGPVVMMKRSISEPLHMHAARSTAAAPDPIAMLTGGERKGTDAMPPLSARSRSFHIDERWIASADLASERERPLNKQRALGEFGADIDGEPLGSDHSAPNDSDKSAARTYSADEAARAAVGEGHVVGAPADEEAVLGAATNLIPLLEKVTAHSTLEVVQEGGASAAASAAAAAAARKAWKANARHVPAVRKDIKDGHALDLSDLRVKGGLERAVRLGAGPRSFDSDANSEVSFGSAQSAFECYLSPSTSQFNSPRGRSELKATVSMPSMPLAPHKR</sequence>
<feature type="compositionally biased region" description="Pro residues" evidence="1">
    <location>
        <begin position="41"/>
        <end position="55"/>
    </location>
</feature>
<evidence type="ECO:0000256" key="1">
    <source>
        <dbReference type="SAM" id="MobiDB-lite"/>
    </source>
</evidence>
<evidence type="ECO:0000313" key="2">
    <source>
        <dbReference type="EMBL" id="CAD9439606.1"/>
    </source>
</evidence>
<accession>A0A7S2G8U4</accession>
<feature type="region of interest" description="Disordered" evidence="1">
    <location>
        <begin position="248"/>
        <end position="314"/>
    </location>
</feature>
<feature type="region of interest" description="Disordered" evidence="1">
    <location>
        <begin position="377"/>
        <end position="422"/>
    </location>
</feature>
<dbReference type="AlphaFoldDB" id="A0A7S2G8U4"/>
<organism evidence="2">
    <name type="scientific">Haptolina brevifila</name>
    <dbReference type="NCBI Taxonomy" id="156173"/>
    <lineage>
        <taxon>Eukaryota</taxon>
        <taxon>Haptista</taxon>
        <taxon>Haptophyta</taxon>
        <taxon>Prymnesiophyceae</taxon>
        <taxon>Prymnesiales</taxon>
        <taxon>Prymnesiaceae</taxon>
        <taxon>Haptolina</taxon>
    </lineage>
</organism>
<name>A0A7S2G8U4_9EUKA</name>
<protein>
    <submittedName>
        <fullName evidence="2">Uncharacterized protein</fullName>
    </submittedName>
</protein>
<feature type="region of interest" description="Disordered" evidence="1">
    <location>
        <begin position="1"/>
        <end position="205"/>
    </location>
</feature>
<dbReference type="EMBL" id="HBGU01023161">
    <property type="protein sequence ID" value="CAD9439606.1"/>
    <property type="molecule type" value="Transcribed_RNA"/>
</dbReference>
<feature type="compositionally biased region" description="Acidic residues" evidence="1">
    <location>
        <begin position="293"/>
        <end position="302"/>
    </location>
</feature>
<feature type="region of interest" description="Disordered" evidence="1">
    <location>
        <begin position="559"/>
        <end position="588"/>
    </location>
</feature>
<feature type="region of interest" description="Disordered" evidence="1">
    <location>
        <begin position="329"/>
        <end position="362"/>
    </location>
</feature>